<feature type="transmembrane region" description="Helical" evidence="7">
    <location>
        <begin position="144"/>
        <end position="165"/>
    </location>
</feature>
<dbReference type="Gene3D" id="1.20.1250.20">
    <property type="entry name" value="MFS general substrate transporter like domains"/>
    <property type="match status" value="2"/>
</dbReference>
<evidence type="ECO:0000259" key="8">
    <source>
        <dbReference type="PROSITE" id="PS50850"/>
    </source>
</evidence>
<dbReference type="PROSITE" id="PS50850">
    <property type="entry name" value="MFS"/>
    <property type="match status" value="1"/>
</dbReference>
<comment type="caution">
    <text evidence="9">The sequence shown here is derived from an EMBL/GenBank/DDBJ whole genome shotgun (WGS) entry which is preliminary data.</text>
</comment>
<evidence type="ECO:0000313" key="10">
    <source>
        <dbReference type="Proteomes" id="UP000258309"/>
    </source>
</evidence>
<evidence type="ECO:0000313" key="9">
    <source>
        <dbReference type="EMBL" id="RFU33969.1"/>
    </source>
</evidence>
<dbReference type="AlphaFoldDB" id="A0A3E2HKQ1"/>
<feature type="transmembrane region" description="Helical" evidence="7">
    <location>
        <begin position="312"/>
        <end position="333"/>
    </location>
</feature>
<feature type="transmembrane region" description="Helical" evidence="7">
    <location>
        <begin position="404"/>
        <end position="423"/>
    </location>
</feature>
<keyword evidence="10" id="KW-1185">Reference proteome</keyword>
<proteinExistence type="inferred from homology"/>
<feature type="transmembrane region" description="Helical" evidence="7">
    <location>
        <begin position="81"/>
        <end position="102"/>
    </location>
</feature>
<dbReference type="InterPro" id="IPR011701">
    <property type="entry name" value="MFS"/>
</dbReference>
<dbReference type="PANTHER" id="PTHR43791:SF16">
    <property type="entry name" value="TRANSPORTER, PUTATIVE (AFU_ORTHOLOGUE AFUA_3G01840)-RELATED"/>
    <property type="match status" value="1"/>
</dbReference>
<evidence type="ECO:0000256" key="3">
    <source>
        <dbReference type="ARBA" id="ARBA00022692"/>
    </source>
</evidence>
<dbReference type="OMA" id="MRVACWY"/>
<feature type="non-terminal residue" evidence="9">
    <location>
        <position position="1"/>
    </location>
</feature>
<feature type="domain" description="Major facilitator superfamily (MFS) profile" evidence="8">
    <location>
        <begin position="48"/>
        <end position="464"/>
    </location>
</feature>
<dbReference type="FunFam" id="1.20.1250.20:FF:000064">
    <property type="entry name" value="MFS allantoate transporter"/>
    <property type="match status" value="1"/>
</dbReference>
<gene>
    <name evidence="9" type="ORF">B7463_g2377</name>
</gene>
<evidence type="ECO:0000256" key="5">
    <source>
        <dbReference type="ARBA" id="ARBA00023136"/>
    </source>
</evidence>
<evidence type="ECO:0000256" key="1">
    <source>
        <dbReference type="ARBA" id="ARBA00004141"/>
    </source>
</evidence>
<dbReference type="OrthoDB" id="4454541at2759"/>
<feature type="transmembrane region" description="Helical" evidence="7">
    <location>
        <begin position="277"/>
        <end position="300"/>
    </location>
</feature>
<dbReference type="PANTHER" id="PTHR43791">
    <property type="entry name" value="PERMEASE-RELATED"/>
    <property type="match status" value="1"/>
</dbReference>
<comment type="similarity">
    <text evidence="6">Belongs to the major facilitator superfamily. Allantoate permease family.</text>
</comment>
<sequence>MKDSTSVRKDELGSDHIEDAERGPIHQQRIIVTKEDNKTILRKIDLAILPILVWVYFLQVLDKSVLGYSAVFGLQQDTGLVGSQYSLVGSMAPIAQLVWLPFSSFLIVKVPGRILMASLVLGWGLALATMAACHNFGGLATTRFFLGLFEAACLPLFSIITSLWYRRAEQPLRVAIWYSMNGMGTIIGSAISYGLAQIPSPALKPWQIIFLFVGLVTIVTAPVVYLRLDNDIDTARFLTERQRAQAMERLRANQTGLGSAQFKWDHIIEGLMDPKTYVWLSMALLLNTGASVANIFGPLILNGLGFNQNITLLLNMPFGAVQVLIIIVTSYIVQRSRMKSVLVAILILPVIAGLATLYRVPRTHSNQGVLLMGYYFLAFLYGANPLIMSWILGNTAGQTKKSMVMCVFNIGVSAGNLVGPQLFTSKDAPAYIQGLRAVLGIFVALLVLVFVQLAYLVFLNKMQMRKRKANGKQEIIQDRSMMVRYTENDENMESERVLVDPETADITDRKNDEFIYIY</sequence>
<protein>
    <recommendedName>
        <fullName evidence="8">Major facilitator superfamily (MFS) profile domain-containing protein</fullName>
    </recommendedName>
</protein>
<feature type="transmembrane region" description="Helical" evidence="7">
    <location>
        <begin position="372"/>
        <end position="392"/>
    </location>
</feature>
<dbReference type="EMBL" id="NCSJ02000027">
    <property type="protein sequence ID" value="RFU33969.1"/>
    <property type="molecule type" value="Genomic_DNA"/>
</dbReference>
<accession>A0A3E2HKQ1</accession>
<dbReference type="SUPFAM" id="SSF103473">
    <property type="entry name" value="MFS general substrate transporter"/>
    <property type="match status" value="1"/>
</dbReference>
<feature type="transmembrane region" description="Helical" evidence="7">
    <location>
        <begin position="114"/>
        <end position="132"/>
    </location>
</feature>
<name>A0A3E2HKQ1_SCYLI</name>
<dbReference type="Pfam" id="PF07690">
    <property type="entry name" value="MFS_1"/>
    <property type="match status" value="1"/>
</dbReference>
<keyword evidence="4 7" id="KW-1133">Transmembrane helix</keyword>
<evidence type="ECO:0000256" key="6">
    <source>
        <dbReference type="ARBA" id="ARBA00037968"/>
    </source>
</evidence>
<dbReference type="GO" id="GO:0022857">
    <property type="term" value="F:transmembrane transporter activity"/>
    <property type="evidence" value="ECO:0007669"/>
    <property type="project" value="InterPro"/>
</dbReference>
<evidence type="ECO:0000256" key="7">
    <source>
        <dbReference type="SAM" id="Phobius"/>
    </source>
</evidence>
<evidence type="ECO:0000256" key="4">
    <source>
        <dbReference type="ARBA" id="ARBA00022989"/>
    </source>
</evidence>
<feature type="transmembrane region" description="Helical" evidence="7">
    <location>
        <begin position="340"/>
        <end position="360"/>
    </location>
</feature>
<dbReference type="GO" id="GO:0016020">
    <property type="term" value="C:membrane"/>
    <property type="evidence" value="ECO:0007669"/>
    <property type="project" value="UniProtKB-SubCell"/>
</dbReference>
<feature type="transmembrane region" description="Helical" evidence="7">
    <location>
        <begin position="208"/>
        <end position="228"/>
    </location>
</feature>
<dbReference type="FunFam" id="1.20.1250.20:FF:000295">
    <property type="entry name" value="Unplaced genomic scaffold supercont1.7, whole genome shotgun sequence"/>
    <property type="match status" value="1"/>
</dbReference>
<dbReference type="InterPro" id="IPR020846">
    <property type="entry name" value="MFS_dom"/>
</dbReference>
<feature type="transmembrane region" description="Helical" evidence="7">
    <location>
        <begin position="44"/>
        <end position="61"/>
    </location>
</feature>
<keyword evidence="2" id="KW-0813">Transport</keyword>
<comment type="subcellular location">
    <subcellularLocation>
        <location evidence="1">Membrane</location>
        <topology evidence="1">Multi-pass membrane protein</topology>
    </subcellularLocation>
</comment>
<feature type="transmembrane region" description="Helical" evidence="7">
    <location>
        <begin position="177"/>
        <end position="196"/>
    </location>
</feature>
<keyword evidence="5 7" id="KW-0472">Membrane</keyword>
<reference evidence="9 10" key="1">
    <citation type="submission" date="2018-05" db="EMBL/GenBank/DDBJ databases">
        <title>Draft genome sequence of Scytalidium lignicola DSM 105466, a ubiquitous saprotrophic fungus.</title>
        <authorList>
            <person name="Buettner E."/>
            <person name="Gebauer A.M."/>
            <person name="Hofrichter M."/>
            <person name="Liers C."/>
            <person name="Kellner H."/>
        </authorList>
    </citation>
    <scope>NUCLEOTIDE SEQUENCE [LARGE SCALE GENOMIC DNA]</scope>
    <source>
        <strain evidence="9 10">DSM 105466</strain>
    </source>
</reference>
<feature type="non-terminal residue" evidence="9">
    <location>
        <position position="518"/>
    </location>
</feature>
<organism evidence="9 10">
    <name type="scientific">Scytalidium lignicola</name>
    <name type="common">Hyphomycete</name>
    <dbReference type="NCBI Taxonomy" id="5539"/>
    <lineage>
        <taxon>Eukaryota</taxon>
        <taxon>Fungi</taxon>
        <taxon>Dikarya</taxon>
        <taxon>Ascomycota</taxon>
        <taxon>Pezizomycotina</taxon>
        <taxon>Leotiomycetes</taxon>
        <taxon>Leotiomycetes incertae sedis</taxon>
        <taxon>Scytalidium</taxon>
    </lineage>
</organism>
<dbReference type="Proteomes" id="UP000258309">
    <property type="component" value="Unassembled WGS sequence"/>
</dbReference>
<dbReference type="InterPro" id="IPR036259">
    <property type="entry name" value="MFS_trans_sf"/>
</dbReference>
<evidence type="ECO:0000256" key="2">
    <source>
        <dbReference type="ARBA" id="ARBA00022448"/>
    </source>
</evidence>
<feature type="transmembrane region" description="Helical" evidence="7">
    <location>
        <begin position="435"/>
        <end position="458"/>
    </location>
</feature>
<keyword evidence="3 7" id="KW-0812">Transmembrane</keyword>